<evidence type="ECO:0000313" key="3">
    <source>
        <dbReference type="Proteomes" id="UP000245910"/>
    </source>
</evidence>
<name>A0A2L2TTB2_9HYPO</name>
<organism evidence="2 3">
    <name type="scientific">Fusarium venenatum</name>
    <dbReference type="NCBI Taxonomy" id="56646"/>
    <lineage>
        <taxon>Eukaryota</taxon>
        <taxon>Fungi</taxon>
        <taxon>Dikarya</taxon>
        <taxon>Ascomycota</taxon>
        <taxon>Pezizomycotina</taxon>
        <taxon>Sordariomycetes</taxon>
        <taxon>Hypocreomycetidae</taxon>
        <taxon>Hypocreales</taxon>
        <taxon>Nectriaceae</taxon>
        <taxon>Fusarium</taxon>
    </lineage>
</organism>
<protein>
    <submittedName>
        <fullName evidence="2">Uncharacterized protein</fullName>
    </submittedName>
</protein>
<reference evidence="3" key="1">
    <citation type="submission" date="2014-10" db="EMBL/GenBank/DDBJ databases">
        <authorList>
            <person name="King R."/>
        </authorList>
    </citation>
    <scope>NUCLEOTIDE SEQUENCE [LARGE SCALE GENOMIC DNA]</scope>
    <source>
        <strain evidence="3">A3/5</strain>
    </source>
</reference>
<accession>A0A2L2TTB2</accession>
<evidence type="ECO:0000313" key="2">
    <source>
        <dbReference type="EMBL" id="CEI67216.1"/>
    </source>
</evidence>
<feature type="region of interest" description="Disordered" evidence="1">
    <location>
        <begin position="211"/>
        <end position="230"/>
    </location>
</feature>
<evidence type="ECO:0000256" key="1">
    <source>
        <dbReference type="SAM" id="MobiDB-lite"/>
    </source>
</evidence>
<dbReference type="Proteomes" id="UP000245910">
    <property type="component" value="Chromosome I"/>
</dbReference>
<dbReference type="EMBL" id="LN649229">
    <property type="protein sequence ID" value="CEI67216.1"/>
    <property type="molecule type" value="Genomic_DNA"/>
</dbReference>
<proteinExistence type="predicted"/>
<keyword evidence="3" id="KW-1185">Reference proteome</keyword>
<dbReference type="AlphaFoldDB" id="A0A2L2TTB2"/>
<sequence length="395" mass="44364">MFGGSTGTPFSQSFKAYRYLLDFDPRVASCANLLKEPPGVGNVTFDRAGPEFMQDIFNKLPPPMKTCLKGIASFARLHLISCVAGSGLGISGVGRWRHKRRNYLELTVAHQFEKAHLMEALVWPTLFGDGLTNPPKPTPQEETEAENIALELRTSQSLDAICTNILDCKSAAKLAKNANRDKSLHHFDVGHMAQNPRRFEFMNESIRRKARSTLDAAKPQASIRDRSRQSRRRIHCVSGPKNCANITNNYATAELAKNANRDKFLHQFAIDSLLNHEERHPCLQDSVDRIRNGDVLSEEQYALFKQQIKTLYRDTIREFSSVVPDFVIADEAATLDEASLLILIAHFTPKTWRVADSVSYVSNGQFEEWDNPSDDEPLASGYFGCRGWTRSAKSS</sequence>